<dbReference type="Pfam" id="PF02353">
    <property type="entry name" value="CMAS"/>
    <property type="match status" value="1"/>
</dbReference>
<name>A0ABW1ZTV3_9GAMM</name>
<gene>
    <name evidence="1" type="ORF">ACFQDL_02895</name>
</gene>
<dbReference type="InterPro" id="IPR029063">
    <property type="entry name" value="SAM-dependent_MTases_sf"/>
</dbReference>
<dbReference type="EMBL" id="JBHSWE010000001">
    <property type="protein sequence ID" value="MFC6669172.1"/>
    <property type="molecule type" value="Genomic_DNA"/>
</dbReference>
<dbReference type="Gene3D" id="3.40.50.150">
    <property type="entry name" value="Vaccinia Virus protein VP39"/>
    <property type="match status" value="1"/>
</dbReference>
<dbReference type="InterPro" id="IPR050723">
    <property type="entry name" value="CFA/CMAS"/>
</dbReference>
<sequence length="688" mass="78946">MTASALYLGQVMHHRLVPKVHRFRYRVLSLLLDLDEIDALDRHLRLFSRNRFNLFSFHDRDHGSGHGEDLKSDIVRTLADAGVDLGKGRISLLCYPRILGYVFNPLSVYYCRDGDNRLRAILYEVSNTFGQRHSYLLPVDDGDEPVRHAIDKGFYVSPFMPMDCRYHFRMPPPGNRVGVHIEQTRDGECIFIASFTGRREALTDRSLLRAWFAHPLMTFKVIAGIHWEALRLWLKGLRLQPRPAPPSTPLTAGAPRGPATLITQHKPPWENALMKPTEYSVASDLPRLAETAAGGWFNRLWLRSLAPWLARMDYGRLDLLLPNGQRLRIGNAAKSSLHAEVRLHNLRPLRRLLQGGLLGWAESYLAGDWDSPDLSALMLWGLGNEHAFGRLAEGNRLSATVQRLLHRSRRNTRRGSRRNIAYHYDLGNDFYRLWLDPTMTYSSALFADAGQSLEEAQRNKYRRICDLLELTPGQRVLEIGCGWGGFAETAAREYAAEVDGITLSREQLAWSRQRMSEQGLEARCRFSLTDYRDLEGRFDRIASIEMFEAVGEEHWPLYFEQLRRRLKPGGLAVLQVISIADGRFEQYRRGADFIQRYIFPGGMLPSPSRLTAEIEAAGLQLAHRETFGSDYARTLQHWRQAFLAQWPRIGAQGFDERFRRMWLYYLAYCEGGFRQGSIDVGLYLLRAP</sequence>
<keyword evidence="2" id="KW-1185">Reference proteome</keyword>
<dbReference type="PANTHER" id="PTHR43667">
    <property type="entry name" value="CYCLOPROPANE-FATTY-ACYL-PHOSPHOLIPID SYNTHASE"/>
    <property type="match status" value="1"/>
</dbReference>
<accession>A0ABW1ZTV3</accession>
<dbReference type="RefSeq" id="WP_379907751.1">
    <property type="nucleotide sequence ID" value="NZ_JBHSWE010000001.1"/>
</dbReference>
<dbReference type="SUPFAM" id="SSF53335">
    <property type="entry name" value="S-adenosyl-L-methionine-dependent methyltransferases"/>
    <property type="match status" value="1"/>
</dbReference>
<proteinExistence type="predicted"/>
<protein>
    <submittedName>
        <fullName evidence="1">DUF1365 family protein</fullName>
    </submittedName>
</protein>
<comment type="caution">
    <text evidence="1">The sequence shown here is derived from an EMBL/GenBank/DDBJ whole genome shotgun (WGS) entry which is preliminary data.</text>
</comment>
<dbReference type="CDD" id="cd02440">
    <property type="entry name" value="AdoMet_MTases"/>
    <property type="match status" value="1"/>
</dbReference>
<organism evidence="1 2">
    <name type="scientific">Marinobacterium aestuariivivens</name>
    <dbReference type="NCBI Taxonomy" id="1698799"/>
    <lineage>
        <taxon>Bacteria</taxon>
        <taxon>Pseudomonadati</taxon>
        <taxon>Pseudomonadota</taxon>
        <taxon>Gammaproteobacteria</taxon>
        <taxon>Oceanospirillales</taxon>
        <taxon>Oceanospirillaceae</taxon>
        <taxon>Marinobacterium</taxon>
    </lineage>
</organism>
<evidence type="ECO:0000313" key="2">
    <source>
        <dbReference type="Proteomes" id="UP001596422"/>
    </source>
</evidence>
<evidence type="ECO:0000313" key="1">
    <source>
        <dbReference type="EMBL" id="MFC6669172.1"/>
    </source>
</evidence>
<dbReference type="PANTHER" id="PTHR43667:SF2">
    <property type="entry name" value="FATTY ACID C-METHYL TRANSFERASE"/>
    <property type="match status" value="1"/>
</dbReference>
<dbReference type="Pfam" id="PF07103">
    <property type="entry name" value="DUF1365"/>
    <property type="match status" value="1"/>
</dbReference>
<dbReference type="Proteomes" id="UP001596422">
    <property type="component" value="Unassembled WGS sequence"/>
</dbReference>
<reference evidence="2" key="1">
    <citation type="journal article" date="2019" name="Int. J. Syst. Evol. Microbiol.">
        <title>The Global Catalogue of Microorganisms (GCM) 10K type strain sequencing project: providing services to taxonomists for standard genome sequencing and annotation.</title>
        <authorList>
            <consortium name="The Broad Institute Genomics Platform"/>
            <consortium name="The Broad Institute Genome Sequencing Center for Infectious Disease"/>
            <person name="Wu L."/>
            <person name="Ma J."/>
        </authorList>
    </citation>
    <scope>NUCLEOTIDE SEQUENCE [LARGE SCALE GENOMIC DNA]</scope>
    <source>
        <strain evidence="2">NBRC 111756</strain>
    </source>
</reference>
<dbReference type="InterPro" id="IPR010775">
    <property type="entry name" value="DUF1365"/>
</dbReference>